<evidence type="ECO:0000313" key="1">
    <source>
        <dbReference type="EMBL" id="UZD40080.1"/>
    </source>
</evidence>
<evidence type="ECO:0000313" key="2">
    <source>
        <dbReference type="Proteomes" id="UP001163262"/>
    </source>
</evidence>
<gene>
    <name evidence="1" type="ORF">OL231_07780</name>
</gene>
<protein>
    <submittedName>
        <fullName evidence="1">Glycine cleavage system protein T</fullName>
    </submittedName>
</protein>
<reference evidence="1" key="1">
    <citation type="submission" date="2022-10" db="EMBL/GenBank/DDBJ databases">
        <title>Complete genome sequence of Capnocytophaga ochracea KCOM 2812 isolated from actinomycosis lesion.</title>
        <authorList>
            <person name="Kook J.-K."/>
            <person name="Park S.-N."/>
            <person name="Lim Y.K."/>
        </authorList>
    </citation>
    <scope>NUCLEOTIDE SEQUENCE</scope>
    <source>
        <strain evidence="1">KCOM 28121</strain>
    </source>
</reference>
<sequence length="50" mass="5495">MSSDKNSFLTGLACRKNRTGQGVRKETEKNGRELREVLVKKGCKKGGVSL</sequence>
<dbReference type="EMBL" id="CP110230">
    <property type="protein sequence ID" value="UZD40080.1"/>
    <property type="molecule type" value="Genomic_DNA"/>
</dbReference>
<proteinExistence type="predicted"/>
<dbReference type="Proteomes" id="UP001163262">
    <property type="component" value="Chromosome"/>
</dbReference>
<organism evidence="1 2">
    <name type="scientific">Capnocytophaga ochracea</name>
    <dbReference type="NCBI Taxonomy" id="1018"/>
    <lineage>
        <taxon>Bacteria</taxon>
        <taxon>Pseudomonadati</taxon>
        <taxon>Bacteroidota</taxon>
        <taxon>Flavobacteriia</taxon>
        <taxon>Flavobacteriales</taxon>
        <taxon>Flavobacteriaceae</taxon>
        <taxon>Capnocytophaga</taxon>
    </lineage>
</organism>
<name>A0AA46W817_CAPOC</name>
<accession>A0AA46W817</accession>
<dbReference type="AlphaFoldDB" id="A0AA46W817"/>